<evidence type="ECO:0000259" key="3">
    <source>
        <dbReference type="Pfam" id="PF20469"/>
    </source>
</evidence>
<dbReference type="EMBL" id="MAUJ01000002">
    <property type="protein sequence ID" value="OCQ21869.1"/>
    <property type="molecule type" value="Genomic_DNA"/>
</dbReference>
<keyword evidence="4" id="KW-0378">Hydrolase</keyword>
<dbReference type="PANTHER" id="PTHR43581:SF4">
    <property type="entry name" value="ATP_GTP PHOSPHATASE"/>
    <property type="match status" value="1"/>
</dbReference>
<dbReference type="CDD" id="cd01026">
    <property type="entry name" value="TOPRIM_OLD"/>
    <property type="match status" value="1"/>
</dbReference>
<keyword evidence="4" id="KW-0255">Endonuclease</keyword>
<dbReference type="OrthoDB" id="3322489at2"/>
<protein>
    <submittedName>
        <fullName evidence="4">ATP-dependent endonuclease</fullName>
    </submittedName>
</protein>
<feature type="region of interest" description="Disordered" evidence="1">
    <location>
        <begin position="529"/>
        <end position="560"/>
    </location>
</feature>
<evidence type="ECO:0000259" key="2">
    <source>
        <dbReference type="Pfam" id="PF13175"/>
    </source>
</evidence>
<dbReference type="InterPro" id="IPR027417">
    <property type="entry name" value="P-loop_NTPase"/>
</dbReference>
<dbReference type="AlphaFoldDB" id="A0A1C0TRI4"/>
<keyword evidence="4" id="KW-0540">Nuclease</keyword>
<dbReference type="Pfam" id="PF13175">
    <property type="entry name" value="AAA_15"/>
    <property type="match status" value="1"/>
</dbReference>
<dbReference type="RefSeq" id="WP_065790066.1">
    <property type="nucleotide sequence ID" value="NZ_MAUJ01000002.1"/>
</dbReference>
<evidence type="ECO:0000256" key="1">
    <source>
        <dbReference type="SAM" id="MobiDB-lite"/>
    </source>
</evidence>
<sequence length="702" mass="81109">MRLERITIDNFRLLKEFELNLEKDLSLVIGKNNTGKTSILSALDKLVIQSERNSINYEDFNVDLRSFLEAYLDGKLELLPEESFVPLGIRLKLYIKYDLNDDLSQVSQVIMNLDPEDDNIILSFEYLAEYNELSQLKADYLDAADKFENKPKLFLKDKHSDYFGRIIKKSILFDDESQFIDLQKERINLKDIVSIQFISAKRSVTNKQNDKTLSNQTSTLYKQADESEEQIEASDEFKKELRKTDEVLGGIYQKMFDGVIQKVSKFGGLSPSETDIRVASTLQHRELLEGNTTVMYAHRDHELPEHYNGLGYMNLISMIFEIEMLMSRLRRSLSEKPAAVNVLFIEEPEAHTHPQMQYVFINNIKELLKENQKREDGIVIQLQSIITTHSSHIVAESDFDDIKFLKKCSVSNRVVAKNLKELASRYQSQDAREDEILQLRYKFLKQYLTLNRAELFFADKAIFIEGDTERIVLPAMMKKIDMEEPNQDELPLLSQNVSIVEVGAHSQIFEKFIEFLGIKSLVITDIDSNKEVPDDDDPEKMSREKCKPSDPDASQTSNSSLDFYFGTKELEFYKNLEFDKKSLNKSGRDNTWKQDDGGFLKIVYQTEEQGYFARSYEDAFFSINKPLLELGHDAFPSLTKKWLNKYLDGNIDAYEFAEKGVGSKPSLAIEILLHSKPNAGGNEFSNWQVPLYIKEGLLWLRN</sequence>
<comment type="caution">
    <text evidence="4">The sequence shown here is derived from an EMBL/GenBank/DDBJ whole genome shotgun (WGS) entry which is preliminary data.</text>
</comment>
<dbReference type="InterPro" id="IPR034139">
    <property type="entry name" value="TOPRIM_OLD"/>
</dbReference>
<dbReference type="GO" id="GO:0004519">
    <property type="term" value="F:endonuclease activity"/>
    <property type="evidence" value="ECO:0007669"/>
    <property type="project" value="UniProtKB-KW"/>
</dbReference>
<gene>
    <name evidence="4" type="ORF">A7985_08650</name>
</gene>
<feature type="domain" description="Endonuclease GajA/Old nuclease/RecF-like AAA" evidence="2">
    <location>
        <begin position="1"/>
        <end position="394"/>
    </location>
</feature>
<dbReference type="InterPro" id="IPR051396">
    <property type="entry name" value="Bact_Antivir_Def_Nuclease"/>
</dbReference>
<dbReference type="Pfam" id="PF20469">
    <property type="entry name" value="OLD-like_TOPRIM"/>
    <property type="match status" value="1"/>
</dbReference>
<evidence type="ECO:0000313" key="5">
    <source>
        <dbReference type="Proteomes" id="UP000093366"/>
    </source>
</evidence>
<dbReference type="Proteomes" id="UP000093366">
    <property type="component" value="Unassembled WGS sequence"/>
</dbReference>
<dbReference type="SUPFAM" id="SSF52540">
    <property type="entry name" value="P-loop containing nucleoside triphosphate hydrolases"/>
    <property type="match status" value="1"/>
</dbReference>
<evidence type="ECO:0000313" key="4">
    <source>
        <dbReference type="EMBL" id="OCQ21869.1"/>
    </source>
</evidence>
<reference evidence="5" key="1">
    <citation type="submission" date="2016-07" db="EMBL/GenBank/DDBJ databases">
        <authorList>
            <person name="Florea S."/>
            <person name="Webb J.S."/>
            <person name="Jaromczyk J."/>
            <person name="Schardl C.L."/>
        </authorList>
    </citation>
    <scope>NUCLEOTIDE SEQUENCE [LARGE SCALE GENOMIC DNA]</scope>
    <source>
        <strain evidence="5">IPB1</strain>
    </source>
</reference>
<proteinExistence type="predicted"/>
<feature type="domain" description="OLD protein-like TOPRIM" evidence="3">
    <location>
        <begin position="456"/>
        <end position="527"/>
    </location>
</feature>
<name>A0A1C0TRI4_9GAMM</name>
<dbReference type="PANTHER" id="PTHR43581">
    <property type="entry name" value="ATP/GTP PHOSPHATASE"/>
    <property type="match status" value="1"/>
</dbReference>
<feature type="compositionally biased region" description="Basic and acidic residues" evidence="1">
    <location>
        <begin position="539"/>
        <end position="550"/>
    </location>
</feature>
<organism evidence="4 5">
    <name type="scientific">Pseudoalteromonas luteoviolacea</name>
    <dbReference type="NCBI Taxonomy" id="43657"/>
    <lineage>
        <taxon>Bacteria</taxon>
        <taxon>Pseudomonadati</taxon>
        <taxon>Pseudomonadota</taxon>
        <taxon>Gammaproteobacteria</taxon>
        <taxon>Alteromonadales</taxon>
        <taxon>Pseudoalteromonadaceae</taxon>
        <taxon>Pseudoalteromonas</taxon>
    </lineage>
</organism>
<dbReference type="InterPro" id="IPR041685">
    <property type="entry name" value="AAA_GajA/Old/RecF-like"/>
</dbReference>
<accession>A0A1C0TRI4</accession>
<dbReference type="Gene3D" id="3.40.50.300">
    <property type="entry name" value="P-loop containing nucleotide triphosphate hydrolases"/>
    <property type="match status" value="1"/>
</dbReference>